<feature type="compositionally biased region" description="Low complexity" evidence="1">
    <location>
        <begin position="25"/>
        <end position="35"/>
    </location>
</feature>
<sequence>MEEERRLLEEAERQKKEAASRKQGSDMGSKSSSNSPSPPSAGPRTPQEGSQGQDVARQADTSMEKNKQVQRRGKHKDDQSPLQVDFTCEKESTSSTLSVSTVTQSSHHPHSLSGNLSKLVVSGLSTTRESVSITAVCMSASSPAPRPANTGGKAYTTPPSIDNRLILTAKHNKNRQPVNP</sequence>
<feature type="compositionally biased region" description="Basic and acidic residues" evidence="1">
    <location>
        <begin position="1"/>
        <end position="24"/>
    </location>
</feature>
<organism evidence="2 3">
    <name type="scientific">Dreissena polymorpha</name>
    <name type="common">Zebra mussel</name>
    <name type="synonym">Mytilus polymorpha</name>
    <dbReference type="NCBI Taxonomy" id="45954"/>
    <lineage>
        <taxon>Eukaryota</taxon>
        <taxon>Metazoa</taxon>
        <taxon>Spiralia</taxon>
        <taxon>Lophotrochozoa</taxon>
        <taxon>Mollusca</taxon>
        <taxon>Bivalvia</taxon>
        <taxon>Autobranchia</taxon>
        <taxon>Heteroconchia</taxon>
        <taxon>Euheterodonta</taxon>
        <taxon>Imparidentia</taxon>
        <taxon>Neoheterodontei</taxon>
        <taxon>Myida</taxon>
        <taxon>Dreissenoidea</taxon>
        <taxon>Dreissenidae</taxon>
        <taxon>Dreissena</taxon>
    </lineage>
</organism>
<protein>
    <submittedName>
        <fullName evidence="2">Uncharacterized protein</fullName>
    </submittedName>
</protein>
<name>A0A9D4F5T0_DREPO</name>
<evidence type="ECO:0000313" key="3">
    <source>
        <dbReference type="Proteomes" id="UP000828390"/>
    </source>
</evidence>
<proteinExistence type="predicted"/>
<reference evidence="2" key="1">
    <citation type="journal article" date="2019" name="bioRxiv">
        <title>The Genome of the Zebra Mussel, Dreissena polymorpha: A Resource for Invasive Species Research.</title>
        <authorList>
            <person name="McCartney M.A."/>
            <person name="Auch B."/>
            <person name="Kono T."/>
            <person name="Mallez S."/>
            <person name="Zhang Y."/>
            <person name="Obille A."/>
            <person name="Becker A."/>
            <person name="Abrahante J.E."/>
            <person name="Garbe J."/>
            <person name="Badalamenti J.P."/>
            <person name="Herman A."/>
            <person name="Mangelson H."/>
            <person name="Liachko I."/>
            <person name="Sullivan S."/>
            <person name="Sone E.D."/>
            <person name="Koren S."/>
            <person name="Silverstein K.A.T."/>
            <person name="Beckman K.B."/>
            <person name="Gohl D.M."/>
        </authorList>
    </citation>
    <scope>NUCLEOTIDE SEQUENCE</scope>
    <source>
        <strain evidence="2">Duluth1</strain>
        <tissue evidence="2">Whole animal</tissue>
    </source>
</reference>
<dbReference type="AlphaFoldDB" id="A0A9D4F5T0"/>
<dbReference type="EMBL" id="JAIWYP010000007">
    <property type="protein sequence ID" value="KAH3792443.1"/>
    <property type="molecule type" value="Genomic_DNA"/>
</dbReference>
<evidence type="ECO:0000256" key="1">
    <source>
        <dbReference type="SAM" id="MobiDB-lite"/>
    </source>
</evidence>
<keyword evidence="3" id="KW-1185">Reference proteome</keyword>
<feature type="region of interest" description="Disordered" evidence="1">
    <location>
        <begin position="1"/>
        <end position="114"/>
    </location>
</feature>
<feature type="compositionally biased region" description="Low complexity" evidence="1">
    <location>
        <begin position="93"/>
        <end position="106"/>
    </location>
</feature>
<dbReference type="Proteomes" id="UP000828390">
    <property type="component" value="Unassembled WGS sequence"/>
</dbReference>
<reference evidence="2" key="2">
    <citation type="submission" date="2020-11" db="EMBL/GenBank/DDBJ databases">
        <authorList>
            <person name="McCartney M.A."/>
            <person name="Auch B."/>
            <person name="Kono T."/>
            <person name="Mallez S."/>
            <person name="Becker A."/>
            <person name="Gohl D.M."/>
            <person name="Silverstein K.A.T."/>
            <person name="Koren S."/>
            <person name="Bechman K.B."/>
            <person name="Herman A."/>
            <person name="Abrahante J.E."/>
            <person name="Garbe J."/>
        </authorList>
    </citation>
    <scope>NUCLEOTIDE SEQUENCE</scope>
    <source>
        <strain evidence="2">Duluth1</strain>
        <tissue evidence="2">Whole animal</tissue>
    </source>
</reference>
<accession>A0A9D4F5T0</accession>
<gene>
    <name evidence="2" type="ORF">DPMN_145940</name>
</gene>
<evidence type="ECO:0000313" key="2">
    <source>
        <dbReference type="EMBL" id="KAH3792443.1"/>
    </source>
</evidence>
<comment type="caution">
    <text evidence="2">The sequence shown here is derived from an EMBL/GenBank/DDBJ whole genome shotgun (WGS) entry which is preliminary data.</text>
</comment>
<feature type="region of interest" description="Disordered" evidence="1">
    <location>
        <begin position="140"/>
        <end position="160"/>
    </location>
</feature>